<reference evidence="3" key="1">
    <citation type="journal article" date="2020" name="Stud. Mycol.">
        <title>101 Dothideomycetes genomes: a test case for predicting lifestyles and emergence of pathogens.</title>
        <authorList>
            <person name="Haridas S."/>
            <person name="Albert R."/>
            <person name="Binder M."/>
            <person name="Bloem J."/>
            <person name="Labutti K."/>
            <person name="Salamov A."/>
            <person name="Andreopoulos B."/>
            <person name="Baker S."/>
            <person name="Barry K."/>
            <person name="Bills G."/>
            <person name="Bluhm B."/>
            <person name="Cannon C."/>
            <person name="Castanera R."/>
            <person name="Culley D."/>
            <person name="Daum C."/>
            <person name="Ezra D."/>
            <person name="Gonzalez J."/>
            <person name="Henrissat B."/>
            <person name="Kuo A."/>
            <person name="Liang C."/>
            <person name="Lipzen A."/>
            <person name="Lutzoni F."/>
            <person name="Magnuson J."/>
            <person name="Mondo S."/>
            <person name="Nolan M."/>
            <person name="Ohm R."/>
            <person name="Pangilinan J."/>
            <person name="Park H.-J."/>
            <person name="Ramirez L."/>
            <person name="Alfaro M."/>
            <person name="Sun H."/>
            <person name="Tritt A."/>
            <person name="Yoshinaga Y."/>
            <person name="Zwiers L.-H."/>
            <person name="Turgeon B."/>
            <person name="Goodwin S."/>
            <person name="Spatafora J."/>
            <person name="Crous P."/>
            <person name="Grigoriev I."/>
        </authorList>
    </citation>
    <scope>NUCLEOTIDE SEQUENCE</scope>
    <source>
        <strain evidence="3">ATCC 36951</strain>
    </source>
</reference>
<dbReference type="EMBL" id="ML993591">
    <property type="protein sequence ID" value="KAF2168145.1"/>
    <property type="molecule type" value="Genomic_DNA"/>
</dbReference>
<keyword evidence="4" id="KW-1185">Reference proteome</keyword>
<dbReference type="InterPro" id="IPR010730">
    <property type="entry name" value="HET"/>
</dbReference>
<dbReference type="Pfam" id="PF06985">
    <property type="entry name" value="HET"/>
    <property type="match status" value="1"/>
</dbReference>
<feature type="domain" description="Heterokaryon incompatibility" evidence="2">
    <location>
        <begin position="69"/>
        <end position="207"/>
    </location>
</feature>
<evidence type="ECO:0000313" key="3">
    <source>
        <dbReference type="EMBL" id="KAF2168145.1"/>
    </source>
</evidence>
<evidence type="ECO:0000313" key="4">
    <source>
        <dbReference type="Proteomes" id="UP000799537"/>
    </source>
</evidence>
<sequence>MSLEKTSFTADQGRQQPSKVHKSIPIDPQRQTRLLDLLHGAVSDPIVCRLVRHDLKPITDEASHAAANYDALSYVWGHGEEPEKICVNGIDDYKITPNLAKALRNLRQPTGECRLWVDQICIDQQNKDEKTPQLRLLAKIYGQARNVLVWLGEPSPGVDLSFVRSEKEASLWALRKLKKQSQDVARAISTSNEYVSPWWTRSWVLEEYALAWKDPVALLGRERIAFDDLIGNMLPSLVFDMIPVLYFFGDGKSGDSASHLIMMTIMRELNFKRSFLSMAFLLRNTETENPQDKVFSIVTSLPEKQQNLICRDHDAPESTVFSKATIADIEASGTLAILGLVSRGPSTPRDYPSWAVDFTFRQKGESTKYRPPKFSAFQFQLKLGKGLVERNAKMLAAIASCVTSAIFRQDDSWRGWTTLQPGKTASWSVDDRCQRLNLAGLKFDTIGSVTQLDDPHSATSNAFHTISQTMLGSHTNKLMAFLDRKALSESERRVFDFIKYCSGAYGRLGATPATPSSTQKIAQKIAEGPISTGAVLALFKEWDRLIRPWNAKSLRESAPGAFKRLEKIENDNDSSLADFIGEILRSFRAMLFASMHLTECFKEAAFFITKAGFLGVGPPDIVNDDEVVLPFGSRYPMIVRRNGANAWHFMGLVYVRGIMDDELVDCCQRTMFEEKMYTLV</sequence>
<feature type="compositionally biased region" description="Polar residues" evidence="1">
    <location>
        <begin position="1"/>
        <end position="18"/>
    </location>
</feature>
<dbReference type="PANTHER" id="PTHR24148">
    <property type="entry name" value="ANKYRIN REPEAT DOMAIN-CONTAINING PROTEIN 39 HOMOLOG-RELATED"/>
    <property type="match status" value="1"/>
</dbReference>
<dbReference type="InterPro" id="IPR052895">
    <property type="entry name" value="HetReg/Transcr_Mod"/>
</dbReference>
<dbReference type="GeneID" id="54559199"/>
<feature type="region of interest" description="Disordered" evidence="1">
    <location>
        <begin position="1"/>
        <end position="26"/>
    </location>
</feature>
<accession>A0A6A6CLX8</accession>
<dbReference type="PANTHER" id="PTHR24148:SF82">
    <property type="entry name" value="HETEROKARYON INCOMPATIBILITY DOMAIN-CONTAINING PROTEIN"/>
    <property type="match status" value="1"/>
</dbReference>
<organism evidence="3 4">
    <name type="scientific">Zasmidium cellare ATCC 36951</name>
    <dbReference type="NCBI Taxonomy" id="1080233"/>
    <lineage>
        <taxon>Eukaryota</taxon>
        <taxon>Fungi</taxon>
        <taxon>Dikarya</taxon>
        <taxon>Ascomycota</taxon>
        <taxon>Pezizomycotina</taxon>
        <taxon>Dothideomycetes</taxon>
        <taxon>Dothideomycetidae</taxon>
        <taxon>Mycosphaerellales</taxon>
        <taxon>Mycosphaerellaceae</taxon>
        <taxon>Zasmidium</taxon>
    </lineage>
</organism>
<evidence type="ECO:0000256" key="1">
    <source>
        <dbReference type="SAM" id="MobiDB-lite"/>
    </source>
</evidence>
<dbReference type="RefSeq" id="XP_033669034.1">
    <property type="nucleotide sequence ID" value="XM_033805927.1"/>
</dbReference>
<dbReference type="OrthoDB" id="3643843at2759"/>
<proteinExistence type="predicted"/>
<gene>
    <name evidence="3" type="ORF">M409DRAFT_21590</name>
</gene>
<protein>
    <recommendedName>
        <fullName evidence="2">Heterokaryon incompatibility domain-containing protein</fullName>
    </recommendedName>
</protein>
<dbReference type="AlphaFoldDB" id="A0A6A6CLX8"/>
<dbReference type="Pfam" id="PF26639">
    <property type="entry name" value="Het-6_barrel"/>
    <property type="match status" value="1"/>
</dbReference>
<name>A0A6A6CLX8_ZASCE</name>
<evidence type="ECO:0000259" key="2">
    <source>
        <dbReference type="Pfam" id="PF06985"/>
    </source>
</evidence>
<dbReference type="Proteomes" id="UP000799537">
    <property type="component" value="Unassembled WGS sequence"/>
</dbReference>